<protein>
    <submittedName>
        <fullName evidence="20">CaCA family Na+/Ca+ antiporter</fullName>
    </submittedName>
</protein>
<evidence type="ECO:0000256" key="3">
    <source>
        <dbReference type="ARBA" id="ARBA00022448"/>
    </source>
</evidence>
<keyword evidence="15 18" id="KW-0472">Membrane</keyword>
<sequence>MTFDNNNCHVVQDFETGHYLHVQKRPMKATIETPIGITLCGKYQIKAAVQTITFLTLMAVYSVMYVYSGGNINDNSSSSSSSSSVQQSTVNDIWTIPRFLQDTNNATDVTLDEPTLVPCSEIQKAEPGWSAAFYSLGILYMFLALAITCDEFFVPALEEMSGPRRMNLSMDVAGATLMAAGGSAPELFTSLIGTFRESEIGFGTIVGSATFNVLFVIGMCSLLAKEVLTLTWWPLFRDSSYYTVGLVLLAIFSGVVSPNEIYLWEAIVLFVLYIGYILIMWQNANIYKALTGKVLEYPDDDSDNSTGPEEQNDAEVGATKETNTASREELQETGMKKTPSKGSVLSQLSAKSIQRHLHLQSPHFRWQGTFRAGILKLLKDPDSWMETAGVGIVSKIVGDADYVFQQVDIDGNGHVDREELKQLFNLLECYVSPQELEEVFKQLDTDGDGTISQKEFSEWYCRSEERILSQVRHVFDKIDVNHSNTIDKDELKTLLATLDPLVSGEDVQSALDAMYKHGSRDEITFEEFSDWYRHSLIFEKQKQQIEEDMEGVWDNLYPPKDGSFRDWAWYIICFPLVLLLTCTIPDVQRPGNGKWCYLSFILSIGWIGGFSYLMVDWAEIVGATIGIPSSIMGLTVLAAGTSVPDLLSSVIVARRGHGDMAVSSSVGSNIFDILVGLPVPWILYTVWPTKPPSVFIGSEGLFRSLIILISMLVLVIAAVHCQGWKLTKLLGGIMFLFYIGFLVQAVVFALPFEICS</sequence>
<feature type="transmembrane region" description="Helical" evidence="18">
    <location>
        <begin position="701"/>
        <end position="721"/>
    </location>
</feature>
<keyword evidence="7 18" id="KW-0812">Transmembrane</keyword>
<feature type="domain" description="EF-hand" evidence="19">
    <location>
        <begin position="395"/>
        <end position="430"/>
    </location>
</feature>
<keyword evidence="14" id="KW-0406">Ion transport</keyword>
<evidence type="ECO:0000313" key="20">
    <source>
        <dbReference type="EMBL" id="KAG7350499.1"/>
    </source>
</evidence>
<evidence type="ECO:0000256" key="4">
    <source>
        <dbReference type="ARBA" id="ARBA00022449"/>
    </source>
</evidence>
<keyword evidence="4" id="KW-0050">Antiport</keyword>
<dbReference type="Pfam" id="PF13499">
    <property type="entry name" value="EF-hand_7"/>
    <property type="match status" value="2"/>
</dbReference>
<evidence type="ECO:0000256" key="13">
    <source>
        <dbReference type="ARBA" id="ARBA00023053"/>
    </source>
</evidence>
<feature type="transmembrane region" description="Helical" evidence="18">
    <location>
        <begin position="660"/>
        <end position="681"/>
    </location>
</feature>
<evidence type="ECO:0000256" key="7">
    <source>
        <dbReference type="ARBA" id="ARBA00022692"/>
    </source>
</evidence>
<keyword evidence="13" id="KW-0915">Sodium</keyword>
<dbReference type="OrthoDB" id="2127281at2759"/>
<feature type="transmembrane region" description="Helical" evidence="18">
    <location>
        <begin position="596"/>
        <end position="614"/>
    </location>
</feature>
<dbReference type="PANTHER" id="PTHR10846:SF73">
    <property type="entry name" value="SODIUM_CALCIUM EXCHANGER MEMBRANE REGION DOMAIN-CONTAINING PROTEIN"/>
    <property type="match status" value="1"/>
</dbReference>
<evidence type="ECO:0000256" key="10">
    <source>
        <dbReference type="ARBA" id="ARBA00022847"/>
    </source>
</evidence>
<evidence type="ECO:0000256" key="2">
    <source>
        <dbReference type="ARBA" id="ARBA00005364"/>
    </source>
</evidence>
<keyword evidence="10" id="KW-0769">Symport</keyword>
<dbReference type="PROSITE" id="PS50222">
    <property type="entry name" value="EF_HAND_2"/>
    <property type="match status" value="3"/>
</dbReference>
<organism evidence="20 21">
    <name type="scientific">Nitzschia inconspicua</name>
    <dbReference type="NCBI Taxonomy" id="303405"/>
    <lineage>
        <taxon>Eukaryota</taxon>
        <taxon>Sar</taxon>
        <taxon>Stramenopiles</taxon>
        <taxon>Ochrophyta</taxon>
        <taxon>Bacillariophyta</taxon>
        <taxon>Bacillariophyceae</taxon>
        <taxon>Bacillariophycidae</taxon>
        <taxon>Bacillariales</taxon>
        <taxon>Bacillariaceae</taxon>
        <taxon>Nitzschia</taxon>
    </lineage>
</organism>
<evidence type="ECO:0000313" key="21">
    <source>
        <dbReference type="Proteomes" id="UP000693970"/>
    </source>
</evidence>
<evidence type="ECO:0000259" key="19">
    <source>
        <dbReference type="PROSITE" id="PS50222"/>
    </source>
</evidence>
<dbReference type="GO" id="GO:0008273">
    <property type="term" value="F:calcium, potassium:sodium antiporter activity"/>
    <property type="evidence" value="ECO:0007669"/>
    <property type="project" value="TreeGrafter"/>
</dbReference>
<keyword evidence="11" id="KW-0630">Potassium</keyword>
<evidence type="ECO:0000256" key="11">
    <source>
        <dbReference type="ARBA" id="ARBA00022958"/>
    </source>
</evidence>
<evidence type="ECO:0000256" key="1">
    <source>
        <dbReference type="ARBA" id="ARBA00004141"/>
    </source>
</evidence>
<comment type="similarity">
    <text evidence="2">Belongs to the Ca(2+):cation antiporter (CaCA) (TC 2.A.19) family. SLC24A subfamily.</text>
</comment>
<dbReference type="EMBL" id="JAGRRH010000018">
    <property type="protein sequence ID" value="KAG7350499.1"/>
    <property type="molecule type" value="Genomic_DNA"/>
</dbReference>
<dbReference type="Proteomes" id="UP000693970">
    <property type="component" value="Unassembled WGS sequence"/>
</dbReference>
<feature type="domain" description="EF-hand" evidence="19">
    <location>
        <begin position="469"/>
        <end position="501"/>
    </location>
</feature>
<dbReference type="SMART" id="SM00054">
    <property type="entry name" value="EFh"/>
    <property type="match status" value="3"/>
</dbReference>
<comment type="caution">
    <text evidence="20">The sequence shown here is derived from an EMBL/GenBank/DDBJ whole genome shotgun (WGS) entry which is preliminary data.</text>
</comment>
<proteinExistence type="inferred from homology"/>
<evidence type="ECO:0000256" key="17">
    <source>
        <dbReference type="SAM" id="MobiDB-lite"/>
    </source>
</evidence>
<accession>A0A9K3KW86</accession>
<name>A0A9K3KW86_9STRA</name>
<reference evidence="20" key="2">
    <citation type="submission" date="2021-04" db="EMBL/GenBank/DDBJ databases">
        <authorList>
            <person name="Podell S."/>
        </authorList>
    </citation>
    <scope>NUCLEOTIDE SEQUENCE</scope>
    <source>
        <strain evidence="20">Hildebrandi</strain>
    </source>
</reference>
<dbReference type="GO" id="GO:0006874">
    <property type="term" value="P:intracellular calcium ion homeostasis"/>
    <property type="evidence" value="ECO:0007669"/>
    <property type="project" value="TreeGrafter"/>
</dbReference>
<evidence type="ECO:0000256" key="12">
    <source>
        <dbReference type="ARBA" id="ARBA00022989"/>
    </source>
</evidence>
<feature type="transmembrane region" description="Helical" evidence="18">
    <location>
        <begin position="733"/>
        <end position="752"/>
    </location>
</feature>
<evidence type="ECO:0000256" key="8">
    <source>
        <dbReference type="ARBA" id="ARBA00022729"/>
    </source>
</evidence>
<dbReference type="PANTHER" id="PTHR10846">
    <property type="entry name" value="SODIUM/POTASSIUM/CALCIUM EXCHANGER"/>
    <property type="match status" value="1"/>
</dbReference>
<dbReference type="CDD" id="cd15898">
    <property type="entry name" value="EFh_PI-PLC"/>
    <property type="match status" value="1"/>
</dbReference>
<feature type="transmembrane region" description="Helical" evidence="18">
    <location>
        <begin position="239"/>
        <end position="256"/>
    </location>
</feature>
<feature type="transmembrane region" description="Helical" evidence="18">
    <location>
        <begin position="200"/>
        <end position="224"/>
    </location>
</feature>
<gene>
    <name evidence="20" type="ORF">IV203_009859</name>
</gene>
<feature type="transmembrane region" description="Helical" evidence="18">
    <location>
        <begin position="47"/>
        <end position="67"/>
    </location>
</feature>
<comment type="subcellular location">
    <subcellularLocation>
        <location evidence="1">Membrane</location>
        <topology evidence="1">Multi-pass membrane protein</topology>
    </subcellularLocation>
</comment>
<evidence type="ECO:0000256" key="5">
    <source>
        <dbReference type="ARBA" id="ARBA00022538"/>
    </source>
</evidence>
<evidence type="ECO:0000256" key="6">
    <source>
        <dbReference type="ARBA" id="ARBA00022568"/>
    </source>
</evidence>
<feature type="transmembrane region" description="Helical" evidence="18">
    <location>
        <begin position="567"/>
        <end position="584"/>
    </location>
</feature>
<evidence type="ECO:0000256" key="9">
    <source>
        <dbReference type="ARBA" id="ARBA00022837"/>
    </source>
</evidence>
<reference evidence="20" key="1">
    <citation type="journal article" date="2021" name="Sci. Rep.">
        <title>Diploid genomic architecture of Nitzschia inconspicua, an elite biomass production diatom.</title>
        <authorList>
            <person name="Oliver A."/>
            <person name="Podell S."/>
            <person name="Pinowska A."/>
            <person name="Traller J.C."/>
            <person name="Smith S.R."/>
            <person name="McClure R."/>
            <person name="Beliaev A."/>
            <person name="Bohutskyi P."/>
            <person name="Hill E.A."/>
            <person name="Rabines A."/>
            <person name="Zheng H."/>
            <person name="Allen L.Z."/>
            <person name="Kuo A."/>
            <person name="Grigoriev I.V."/>
            <person name="Allen A.E."/>
            <person name="Hazlebeck D."/>
            <person name="Allen E.E."/>
        </authorList>
    </citation>
    <scope>NUCLEOTIDE SEQUENCE</scope>
    <source>
        <strain evidence="20">Hildebrandi</strain>
    </source>
</reference>
<dbReference type="InterPro" id="IPR004481">
    <property type="entry name" value="K/Na/Ca-exchanger"/>
</dbReference>
<evidence type="ECO:0000256" key="14">
    <source>
        <dbReference type="ARBA" id="ARBA00023065"/>
    </source>
</evidence>
<dbReference type="GO" id="GO:0005262">
    <property type="term" value="F:calcium channel activity"/>
    <property type="evidence" value="ECO:0007669"/>
    <property type="project" value="TreeGrafter"/>
</dbReference>
<keyword evidence="12 18" id="KW-1133">Transmembrane helix</keyword>
<evidence type="ECO:0000256" key="15">
    <source>
        <dbReference type="ARBA" id="ARBA00023136"/>
    </source>
</evidence>
<evidence type="ECO:0000256" key="16">
    <source>
        <dbReference type="ARBA" id="ARBA00023201"/>
    </source>
</evidence>
<keyword evidence="16" id="KW-0739">Sodium transport</keyword>
<dbReference type="GO" id="GO:0005886">
    <property type="term" value="C:plasma membrane"/>
    <property type="evidence" value="ECO:0007669"/>
    <property type="project" value="TreeGrafter"/>
</dbReference>
<evidence type="ECO:0000256" key="18">
    <source>
        <dbReference type="SAM" id="Phobius"/>
    </source>
</evidence>
<feature type="transmembrane region" description="Helical" evidence="18">
    <location>
        <begin position="263"/>
        <end position="281"/>
    </location>
</feature>
<dbReference type="InterPro" id="IPR002048">
    <property type="entry name" value="EF_hand_dom"/>
</dbReference>
<dbReference type="InterPro" id="IPR018247">
    <property type="entry name" value="EF_Hand_1_Ca_BS"/>
</dbReference>
<keyword evidence="6" id="KW-0109">Calcium transport</keyword>
<dbReference type="AlphaFoldDB" id="A0A9K3KW86"/>
<keyword evidence="21" id="KW-1185">Reference proteome</keyword>
<keyword evidence="9" id="KW-0106">Calcium</keyword>
<feature type="domain" description="EF-hand" evidence="19">
    <location>
        <begin position="431"/>
        <end position="466"/>
    </location>
</feature>
<dbReference type="GO" id="GO:0005509">
    <property type="term" value="F:calcium ion binding"/>
    <property type="evidence" value="ECO:0007669"/>
    <property type="project" value="InterPro"/>
</dbReference>
<keyword evidence="8" id="KW-0732">Signal</keyword>
<feature type="transmembrane region" description="Helical" evidence="18">
    <location>
        <begin position="133"/>
        <end position="157"/>
    </location>
</feature>
<dbReference type="NCBIfam" id="TIGR00367">
    <property type="entry name" value="calcium/sodium antiporter"/>
    <property type="match status" value="1"/>
</dbReference>
<keyword evidence="5" id="KW-0633">Potassium transport</keyword>
<feature type="region of interest" description="Disordered" evidence="17">
    <location>
        <begin position="299"/>
        <end position="343"/>
    </location>
</feature>
<dbReference type="InterPro" id="IPR004837">
    <property type="entry name" value="NaCa_Exmemb"/>
</dbReference>
<dbReference type="PROSITE" id="PS00018">
    <property type="entry name" value="EF_HAND_1"/>
    <property type="match status" value="3"/>
</dbReference>
<dbReference type="Pfam" id="PF01699">
    <property type="entry name" value="Na_Ca_ex"/>
    <property type="match status" value="2"/>
</dbReference>
<dbReference type="GO" id="GO:0015293">
    <property type="term" value="F:symporter activity"/>
    <property type="evidence" value="ECO:0007669"/>
    <property type="project" value="UniProtKB-KW"/>
</dbReference>
<dbReference type="FunFam" id="1.20.1420.30:FF:000009">
    <property type="entry name" value="sodium/potassium/calcium exchanger 5 isoform X2"/>
    <property type="match status" value="1"/>
</dbReference>
<keyword evidence="3" id="KW-0813">Transport</keyword>